<proteinExistence type="predicted"/>
<feature type="region of interest" description="Disordered" evidence="1">
    <location>
        <begin position="46"/>
        <end position="70"/>
    </location>
</feature>
<name>A0A382XQF8_9ZZZZ</name>
<evidence type="ECO:0000256" key="1">
    <source>
        <dbReference type="SAM" id="MobiDB-lite"/>
    </source>
</evidence>
<reference evidence="2" key="1">
    <citation type="submission" date="2018-05" db="EMBL/GenBank/DDBJ databases">
        <authorList>
            <person name="Lanie J.A."/>
            <person name="Ng W.-L."/>
            <person name="Kazmierczak K.M."/>
            <person name="Andrzejewski T.M."/>
            <person name="Davidsen T.M."/>
            <person name="Wayne K.J."/>
            <person name="Tettelin H."/>
            <person name="Glass J.I."/>
            <person name="Rusch D."/>
            <person name="Podicherti R."/>
            <person name="Tsui H.-C.T."/>
            <person name="Winkler M.E."/>
        </authorList>
    </citation>
    <scope>NUCLEOTIDE SEQUENCE</scope>
</reference>
<feature type="non-terminal residue" evidence="2">
    <location>
        <position position="1"/>
    </location>
</feature>
<accession>A0A382XQF8</accession>
<gene>
    <name evidence="2" type="ORF">METZ01_LOCUS426221</name>
</gene>
<protein>
    <submittedName>
        <fullName evidence="2">Uncharacterized protein</fullName>
    </submittedName>
</protein>
<organism evidence="2">
    <name type="scientific">marine metagenome</name>
    <dbReference type="NCBI Taxonomy" id="408172"/>
    <lineage>
        <taxon>unclassified sequences</taxon>
        <taxon>metagenomes</taxon>
        <taxon>ecological metagenomes</taxon>
    </lineage>
</organism>
<dbReference type="EMBL" id="UINC01169698">
    <property type="protein sequence ID" value="SVD73367.1"/>
    <property type="molecule type" value="Genomic_DNA"/>
</dbReference>
<dbReference type="AlphaFoldDB" id="A0A382XQF8"/>
<feature type="compositionally biased region" description="Basic and acidic residues" evidence="1">
    <location>
        <begin position="46"/>
        <end position="56"/>
    </location>
</feature>
<evidence type="ECO:0000313" key="2">
    <source>
        <dbReference type="EMBL" id="SVD73367.1"/>
    </source>
</evidence>
<sequence length="70" mass="7626">VDNRVINERIKKVAAYRSEEGNFTEAIDRAHAEMNSSLESVMRDIVTEYSSDKASDSDESNGTGTEGGGK</sequence>